<proteinExistence type="predicted"/>
<sequence length="71" mass="7826">MTNDELIALVALNGADATYDARLSGYDITVPVHIQGDDGHYIIKHLVKPMYFSGAMIIDVKLLDSDAPRHE</sequence>
<reference evidence="1 2" key="1">
    <citation type="journal article" date="2014" name="Genome Biol. Evol.">
        <title>Acetic acid bacteria genomes reveal functional traits for adaptation to life in insect guts.</title>
        <authorList>
            <person name="Chouaia B."/>
            <person name="Gaiarsa S."/>
            <person name="Crotti E."/>
            <person name="Comandatore F."/>
            <person name="Degli Esposti M."/>
            <person name="Ricci I."/>
            <person name="Alma A."/>
            <person name="Favia G."/>
            <person name="Bandi C."/>
            <person name="Daffonchio D."/>
        </authorList>
    </citation>
    <scope>NUCLEOTIDE SEQUENCE [LARGE SCALE GENOMIC DNA]</scope>
    <source>
        <strain evidence="1 2">SF2.1</strain>
    </source>
</reference>
<protein>
    <submittedName>
        <fullName evidence="1">Uncharacterized protein</fullName>
    </submittedName>
</protein>
<gene>
    <name evidence="1" type="ORF">ASAP_1973</name>
</gene>
<evidence type="ECO:0000313" key="1">
    <source>
        <dbReference type="EMBL" id="CDG40018.1"/>
    </source>
</evidence>
<evidence type="ECO:0000313" key="2">
    <source>
        <dbReference type="Proteomes" id="UP000027583"/>
    </source>
</evidence>
<comment type="caution">
    <text evidence="1">The sequence shown here is derived from an EMBL/GenBank/DDBJ whole genome shotgun (WGS) entry which is preliminary data.</text>
</comment>
<reference evidence="1 2" key="2">
    <citation type="journal article" date="2014" name="PLoS ONE">
        <title>Evolution of mitochondria reconstructed from the energy metabolism of living bacteria.</title>
        <authorList>
            <person name="Degli Esposti M."/>
            <person name="Chouaia B."/>
            <person name="Comandatore F."/>
            <person name="Crotti E."/>
            <person name="Sassera D."/>
            <person name="Lievens P.M."/>
            <person name="Daffonchio D."/>
            <person name="Bandi C."/>
        </authorList>
    </citation>
    <scope>NUCLEOTIDE SEQUENCE [LARGE SCALE GENOMIC DNA]</scope>
    <source>
        <strain evidence="1 2">SF2.1</strain>
    </source>
</reference>
<dbReference type="AlphaFoldDB" id="A0A060QH43"/>
<dbReference type="EMBL" id="CBLX010000013">
    <property type="protein sequence ID" value="CDG40018.1"/>
    <property type="molecule type" value="Genomic_DNA"/>
</dbReference>
<dbReference type="RefSeq" id="WP_023978922.1">
    <property type="nucleotide sequence ID" value="NZ_CBLX010000013.1"/>
</dbReference>
<name>A0A060QH43_9PROT</name>
<accession>A0A060QH43</accession>
<organism evidence="1 2">
    <name type="scientific">Asaia bogorensis</name>
    <dbReference type="NCBI Taxonomy" id="91915"/>
    <lineage>
        <taxon>Bacteria</taxon>
        <taxon>Pseudomonadati</taxon>
        <taxon>Pseudomonadota</taxon>
        <taxon>Alphaproteobacteria</taxon>
        <taxon>Acetobacterales</taxon>
        <taxon>Acetobacteraceae</taxon>
        <taxon>Asaia</taxon>
    </lineage>
</organism>
<dbReference type="Proteomes" id="UP000027583">
    <property type="component" value="Unassembled WGS sequence"/>
</dbReference>